<proteinExistence type="predicted"/>
<accession>A0ABM7VN15</accession>
<dbReference type="Proteomes" id="UP001354989">
    <property type="component" value="Plasmid pPP9"/>
</dbReference>
<geneLocation type="plasmid" evidence="2 3">
    <name>pPP9</name>
</geneLocation>
<keyword evidence="2" id="KW-0614">Plasmid</keyword>
<feature type="domain" description="HTH cro/C1-type" evidence="1">
    <location>
        <begin position="44"/>
        <end position="97"/>
    </location>
</feature>
<dbReference type="SUPFAM" id="SSF47413">
    <property type="entry name" value="lambda repressor-like DNA-binding domains"/>
    <property type="match status" value="1"/>
</dbReference>
<reference evidence="2 3" key="1">
    <citation type="submission" date="2021-12" db="EMBL/GenBank/DDBJ databases">
        <title>Genome sequencing of bacteria with rrn-lacking chromosome and rrn-plasmid.</title>
        <authorList>
            <person name="Anda M."/>
            <person name="Iwasaki W."/>
        </authorList>
    </citation>
    <scope>NUCLEOTIDE SEQUENCE [LARGE SCALE GENOMIC DNA]</scope>
    <source>
        <strain evidence="2 3">NBRC 101262</strain>
        <plasmid evidence="2 3">pPP9</plasmid>
    </source>
</reference>
<dbReference type="SMART" id="SM00530">
    <property type="entry name" value="HTH_XRE"/>
    <property type="match status" value="1"/>
</dbReference>
<protein>
    <recommendedName>
        <fullName evidence="1">HTH cro/C1-type domain-containing protein</fullName>
    </recommendedName>
</protein>
<gene>
    <name evidence="2" type="ORF">PEPS_46850</name>
</gene>
<name>A0ABM7VN15_9BACT</name>
<evidence type="ECO:0000313" key="2">
    <source>
        <dbReference type="EMBL" id="BDD02405.1"/>
    </source>
</evidence>
<dbReference type="Pfam" id="PF01381">
    <property type="entry name" value="HTH_3"/>
    <property type="match status" value="1"/>
</dbReference>
<sequence>MERLKEHGAVTFSELKDQQYGKRGEAERETYELETTVFLLGTLIKNERKKQKMTKAQLGEKLGVKKARVAEIEKGEDVSISLFLNAMKALDLSAKIVVDGELEVPLT</sequence>
<dbReference type="PROSITE" id="PS50943">
    <property type="entry name" value="HTH_CROC1"/>
    <property type="match status" value="1"/>
</dbReference>
<dbReference type="CDD" id="cd00093">
    <property type="entry name" value="HTH_XRE"/>
    <property type="match status" value="1"/>
</dbReference>
<dbReference type="InterPro" id="IPR001387">
    <property type="entry name" value="Cro/C1-type_HTH"/>
</dbReference>
<dbReference type="Gene3D" id="1.10.260.40">
    <property type="entry name" value="lambda repressor-like DNA-binding domains"/>
    <property type="match status" value="1"/>
</dbReference>
<dbReference type="RefSeq" id="WP_338399576.1">
    <property type="nucleotide sequence ID" value="NZ_AP025301.1"/>
</dbReference>
<evidence type="ECO:0000259" key="1">
    <source>
        <dbReference type="PROSITE" id="PS50943"/>
    </source>
</evidence>
<keyword evidence="3" id="KW-1185">Reference proteome</keyword>
<dbReference type="InterPro" id="IPR010982">
    <property type="entry name" value="Lambda_DNA-bd_dom_sf"/>
</dbReference>
<evidence type="ECO:0000313" key="3">
    <source>
        <dbReference type="Proteomes" id="UP001354989"/>
    </source>
</evidence>
<organism evidence="2 3">
    <name type="scientific">Persicobacter psychrovividus</name>
    <dbReference type="NCBI Taxonomy" id="387638"/>
    <lineage>
        <taxon>Bacteria</taxon>
        <taxon>Pseudomonadati</taxon>
        <taxon>Bacteroidota</taxon>
        <taxon>Cytophagia</taxon>
        <taxon>Cytophagales</taxon>
        <taxon>Persicobacteraceae</taxon>
        <taxon>Persicobacter</taxon>
    </lineage>
</organism>
<dbReference type="EMBL" id="AP025301">
    <property type="protein sequence ID" value="BDD02405.1"/>
    <property type="molecule type" value="Genomic_DNA"/>
</dbReference>